<protein>
    <recommendedName>
        <fullName evidence="6">Zn(2)-C6 fungal-type domain-containing protein</fullName>
    </recommendedName>
</protein>
<reference evidence="8" key="1">
    <citation type="journal article" date="2016" name="Genome Announc.">
        <title>Draft genome sequences of fungus Aspergillus calidoustus.</title>
        <authorList>
            <person name="Horn F."/>
            <person name="Linde J."/>
            <person name="Mattern D.J."/>
            <person name="Walther G."/>
            <person name="Guthke R."/>
            <person name="Scherlach K."/>
            <person name="Martin K."/>
            <person name="Brakhage A.A."/>
            <person name="Petzke L."/>
            <person name="Valiante V."/>
        </authorList>
    </citation>
    <scope>NUCLEOTIDE SEQUENCE [LARGE SCALE GENOMIC DNA]</scope>
    <source>
        <strain evidence="8">SF006504</strain>
    </source>
</reference>
<evidence type="ECO:0000256" key="5">
    <source>
        <dbReference type="SAM" id="MobiDB-lite"/>
    </source>
</evidence>
<dbReference type="PANTHER" id="PTHR47654:SF4">
    <property type="entry name" value="ZN(II)2CYS6 TRANSCRIPTION FACTOR (EUROFUNG)"/>
    <property type="match status" value="1"/>
</dbReference>
<dbReference type="Proteomes" id="UP000054771">
    <property type="component" value="Unassembled WGS sequence"/>
</dbReference>
<proteinExistence type="predicted"/>
<dbReference type="PROSITE" id="PS00463">
    <property type="entry name" value="ZN2_CY6_FUNGAL_1"/>
    <property type="match status" value="1"/>
</dbReference>
<keyword evidence="1" id="KW-0805">Transcription regulation</keyword>
<dbReference type="GO" id="GO:0008270">
    <property type="term" value="F:zinc ion binding"/>
    <property type="evidence" value="ECO:0007669"/>
    <property type="project" value="InterPro"/>
</dbReference>
<evidence type="ECO:0000256" key="2">
    <source>
        <dbReference type="ARBA" id="ARBA00023125"/>
    </source>
</evidence>
<evidence type="ECO:0000313" key="8">
    <source>
        <dbReference type="Proteomes" id="UP000054771"/>
    </source>
</evidence>
<keyword evidence="3" id="KW-0804">Transcription</keyword>
<feature type="compositionally biased region" description="Acidic residues" evidence="5">
    <location>
        <begin position="196"/>
        <end position="209"/>
    </location>
</feature>
<gene>
    <name evidence="7" type="ORF">ASPCAL09968</name>
</gene>
<evidence type="ECO:0000256" key="4">
    <source>
        <dbReference type="ARBA" id="ARBA00023242"/>
    </source>
</evidence>
<dbReference type="Pfam" id="PF00172">
    <property type="entry name" value="Zn_clus"/>
    <property type="match status" value="1"/>
</dbReference>
<dbReference type="SMART" id="SM00066">
    <property type="entry name" value="GAL4"/>
    <property type="match status" value="1"/>
</dbReference>
<feature type="region of interest" description="Disordered" evidence="5">
    <location>
        <begin position="1"/>
        <end position="38"/>
    </location>
</feature>
<evidence type="ECO:0000256" key="3">
    <source>
        <dbReference type="ARBA" id="ARBA00023163"/>
    </source>
</evidence>
<feature type="domain" description="Zn(2)-C6 fungal-type" evidence="6">
    <location>
        <begin position="111"/>
        <end position="141"/>
    </location>
</feature>
<feature type="region of interest" description="Disordered" evidence="5">
    <location>
        <begin position="187"/>
        <end position="223"/>
    </location>
</feature>
<dbReference type="Gene3D" id="4.10.240.10">
    <property type="entry name" value="Zn(2)-C6 fungal-type DNA-binding domain"/>
    <property type="match status" value="1"/>
</dbReference>
<name>A0A0U5CBM5_ASPCI</name>
<dbReference type="AlphaFoldDB" id="A0A0U5CBM5"/>
<dbReference type="InterPro" id="IPR036864">
    <property type="entry name" value="Zn2-C6_fun-type_DNA-bd_sf"/>
</dbReference>
<dbReference type="PANTHER" id="PTHR47654">
    <property type="entry name" value="ZN(II)2CYS6 TRANSCRIPTION FACTOR (EUROFUNG)-RELATED"/>
    <property type="match status" value="1"/>
</dbReference>
<dbReference type="GO" id="GO:0000981">
    <property type="term" value="F:DNA-binding transcription factor activity, RNA polymerase II-specific"/>
    <property type="evidence" value="ECO:0007669"/>
    <property type="project" value="InterPro"/>
</dbReference>
<dbReference type="GO" id="GO:0003677">
    <property type="term" value="F:DNA binding"/>
    <property type="evidence" value="ECO:0007669"/>
    <property type="project" value="UniProtKB-KW"/>
</dbReference>
<sequence length="353" mass="39546">MDDSFNSNHPSAYNHVASNDNVDSNMSPNNQGALSQSSSSDWMWRAGSISSNSAPPVVNYQLYPFTPYPDLNAGQHPHFPPPQDTMTAPKIAIPRATSAKTSSQRRRSARACEPCRQRKVKCDGGRPECRKCREHALSCSYIDIKRIRDQKQLGVLSRKVERYEKLLRQFENEMDPGTTKRIRKALSVAERSPSDGDGDADVEGEDGGSDADSSTSHGSLDEIDLVKEDLNRSDKTVAMGFYGKNSEVAWLQKLEDVSGQRAEQGDSGFEKKASGRQVPIMSMSYHLDDLVLPLSDSVDPFAMPPKPLADKYFHAYMRSVHPAFMVVRENTFTSQYEEFFTKKFVNPPRCSYR</sequence>
<dbReference type="InterPro" id="IPR001138">
    <property type="entry name" value="Zn2Cys6_DnaBD"/>
</dbReference>
<dbReference type="PROSITE" id="PS50048">
    <property type="entry name" value="ZN2_CY6_FUNGAL_2"/>
    <property type="match status" value="1"/>
</dbReference>
<accession>A0A0U5CBM5</accession>
<dbReference type="OMA" id="RQFENEM"/>
<dbReference type="CDD" id="cd12148">
    <property type="entry name" value="fungal_TF_MHR"/>
    <property type="match status" value="1"/>
</dbReference>
<dbReference type="CDD" id="cd00067">
    <property type="entry name" value="GAL4"/>
    <property type="match status" value="1"/>
</dbReference>
<keyword evidence="8" id="KW-1185">Reference proteome</keyword>
<keyword evidence="2" id="KW-0238">DNA-binding</keyword>
<evidence type="ECO:0000256" key="1">
    <source>
        <dbReference type="ARBA" id="ARBA00023015"/>
    </source>
</evidence>
<dbReference type="SUPFAM" id="SSF57701">
    <property type="entry name" value="Zn2/Cys6 DNA-binding domain"/>
    <property type="match status" value="1"/>
</dbReference>
<evidence type="ECO:0000313" key="7">
    <source>
        <dbReference type="EMBL" id="CEL06796.1"/>
    </source>
</evidence>
<dbReference type="InterPro" id="IPR053230">
    <property type="entry name" value="Trans_reg_galc"/>
</dbReference>
<keyword evidence="4" id="KW-0539">Nucleus</keyword>
<organism evidence="7 8">
    <name type="scientific">Aspergillus calidoustus</name>
    <dbReference type="NCBI Taxonomy" id="454130"/>
    <lineage>
        <taxon>Eukaryota</taxon>
        <taxon>Fungi</taxon>
        <taxon>Dikarya</taxon>
        <taxon>Ascomycota</taxon>
        <taxon>Pezizomycotina</taxon>
        <taxon>Eurotiomycetes</taxon>
        <taxon>Eurotiomycetidae</taxon>
        <taxon>Eurotiales</taxon>
        <taxon>Aspergillaceae</taxon>
        <taxon>Aspergillus</taxon>
        <taxon>Aspergillus subgen. Nidulantes</taxon>
    </lineage>
</organism>
<dbReference type="EMBL" id="CDMC01000008">
    <property type="protein sequence ID" value="CEL06796.1"/>
    <property type="molecule type" value="Genomic_DNA"/>
</dbReference>
<dbReference type="OrthoDB" id="5296287at2759"/>
<evidence type="ECO:0000259" key="6">
    <source>
        <dbReference type="PROSITE" id="PS50048"/>
    </source>
</evidence>